<organism evidence="2">
    <name type="scientific">Curvibacter symbiont subsp. Hydra magnipapillata</name>
    <dbReference type="NCBI Taxonomy" id="667019"/>
    <lineage>
        <taxon>Bacteria</taxon>
        <taxon>Pseudomonadati</taxon>
        <taxon>Pseudomonadota</taxon>
        <taxon>Betaproteobacteria</taxon>
        <taxon>Burkholderiales</taxon>
        <taxon>Comamonadaceae</taxon>
        <taxon>Curvibacter</taxon>
    </lineage>
</organism>
<accession>C9YFA8</accession>
<gene>
    <name evidence="2" type="ORF">Csp_D32640</name>
</gene>
<keyword evidence="1" id="KW-0472">Membrane</keyword>
<keyword evidence="1" id="KW-1133">Transmembrane helix</keyword>
<name>C9YFA8_CURXX</name>
<protein>
    <submittedName>
        <fullName evidence="2">Uncharacterized protein</fullName>
    </submittedName>
</protein>
<proteinExistence type="predicted"/>
<feature type="transmembrane region" description="Helical" evidence="1">
    <location>
        <begin position="212"/>
        <end position="235"/>
    </location>
</feature>
<dbReference type="AlphaFoldDB" id="C9YFA8"/>
<feature type="transmembrane region" description="Helical" evidence="1">
    <location>
        <begin position="247"/>
        <end position="268"/>
    </location>
</feature>
<feature type="transmembrane region" description="Helical" evidence="1">
    <location>
        <begin position="38"/>
        <end position="56"/>
    </location>
</feature>
<evidence type="ECO:0000313" key="2">
    <source>
        <dbReference type="EMBL" id="CBA32536.1"/>
    </source>
</evidence>
<keyword evidence="1" id="KW-0812">Transmembrane</keyword>
<evidence type="ECO:0000256" key="1">
    <source>
        <dbReference type="SAM" id="Phobius"/>
    </source>
</evidence>
<dbReference type="EMBL" id="FN543107">
    <property type="protein sequence ID" value="CBA32536.1"/>
    <property type="molecule type" value="Genomic_DNA"/>
</dbReference>
<reference evidence="2" key="1">
    <citation type="journal article" date="2010" name="Nature">
        <title>The Dynamic genome of Hydra.</title>
        <authorList>
            <person name="Chapman J.A."/>
            <person name="Kirkness E.F."/>
            <person name="Simakov O."/>
            <person name="Hampson S.E."/>
            <person name="Mitros T."/>
            <person name="Weinmaier T."/>
            <person name="Rattei T."/>
            <person name="Balasubramanian P.G."/>
            <person name="Borman J."/>
            <person name="Busam D."/>
            <person name="Disbennett K."/>
            <person name="Pfannkoch C."/>
            <person name="Sumin N."/>
            <person name="Sutton G."/>
            <person name="Viswanathan L."/>
            <person name="Walenz B."/>
            <person name="Goodstein D.M."/>
            <person name="Hellsten U."/>
            <person name="Kawashima T."/>
            <person name="Prochnik S.E."/>
            <person name="Putnam N.H."/>
            <person name="Shu S."/>
            <person name="Blumberg B."/>
            <person name="Dana C.E."/>
            <person name="Gee L."/>
            <person name="Kibler D.F."/>
            <person name="Law L."/>
            <person name="Lindgens D."/>
            <person name="Martinez D.E."/>
            <person name="Peng J."/>
            <person name="Wigge P.A."/>
            <person name="Bertulat B."/>
            <person name="Guder C."/>
            <person name="Nakamura Y."/>
            <person name="Ozbek S."/>
            <person name="Watanabe H."/>
            <person name="Khalturin K."/>
            <person name="Hemmrich G."/>
            <person name="Franke A."/>
            <person name="Augustin R."/>
            <person name="Fraune S."/>
            <person name="Hayakawa E."/>
            <person name="Hayakawa S."/>
            <person name="Hirose M."/>
            <person name="Hwang J."/>
            <person name="Ikeo K."/>
            <person name="Nishimiya-Fujisawa C."/>
            <person name="Ogura A."/>
            <person name="Takahashi T."/>
            <person name="Steinmetz P.R."/>
            <person name="Zhang X."/>
            <person name="Aufschnaiter R."/>
            <person name="Eder M.K."/>
            <person name="Gorny A.K."/>
            <person name="Salvenmoser W."/>
            <person name="Heimberg A.M."/>
            <person name="Wheeler B.M."/>
            <person name="Peterson K.J."/>
            <person name="Boettger A."/>
            <person name="Tischler P."/>
            <person name="Wolf A."/>
            <person name="Gojobori T."/>
            <person name="Remington K.A."/>
            <person name="Strausberg R.L."/>
            <person name="Venter J."/>
            <person name="Technau U."/>
            <person name="Hobmayer B."/>
            <person name="Bosch T.C."/>
            <person name="Holstein T.W."/>
            <person name="Fujisawa T."/>
            <person name="Bode H.R."/>
            <person name="David C.N."/>
            <person name="Rokhsar D.S."/>
            <person name="Steele R.E."/>
        </authorList>
    </citation>
    <scope>NUCLEOTIDE SEQUENCE</scope>
</reference>
<feature type="transmembrane region" description="Helical" evidence="1">
    <location>
        <begin position="76"/>
        <end position="96"/>
    </location>
</feature>
<sequence>MGDSLGLMELAESTQSDIRYLSRSMATTPFYTQRSARLYVALGVVLSVSGLLVLLLRTDIDFLILGRPSEFPSRTTLLLGLGLLGYGAAFLMLQYLRGGLFSTREKANLEGLPLPLGVAGVAALEQKIGSLAEEVASLKTAQLDALGGSRQELIETLRPTVHGGVADELEARFRQKLSQSARDQEIRESFATAEHRLRAELGALGRRSNLNLVIGVLTTSMAVGLLTYMVLGAAVNFDSLTSLLSHYIPRLGLVLFIEIFSFFFLRLYKATLAEMRLYQTDLSTLTIQHVAVVASLSTGDHSGAAALSKELLACKPAVAEPPSLKGNEVDPKALAELVQALAKILPAKAKND</sequence>